<dbReference type="GO" id="GO:0103068">
    <property type="term" value="F:leukotriene C4 gamma-glutamyl transferase activity"/>
    <property type="evidence" value="ECO:0007669"/>
    <property type="project" value="UniProtKB-EC"/>
</dbReference>
<dbReference type="SUPFAM" id="SSF56235">
    <property type="entry name" value="N-terminal nucleophile aminohydrolases (Ntn hydrolases)"/>
    <property type="match status" value="1"/>
</dbReference>
<dbReference type="NCBIfam" id="TIGR00066">
    <property type="entry name" value="g_glut_trans"/>
    <property type="match status" value="1"/>
</dbReference>
<dbReference type="STRING" id="1034346.GCA_000313565_01030"/>
<keyword evidence="8" id="KW-1185">Reference proteome</keyword>
<keyword evidence="6" id="KW-0808">Transferase</keyword>
<comment type="catalytic activity">
    <reaction evidence="1 6">
        <text>an S-substituted glutathione + H2O = an S-substituted L-cysteinylglycine + L-glutamate</text>
        <dbReference type="Rhea" id="RHEA:59468"/>
        <dbReference type="ChEBI" id="CHEBI:15377"/>
        <dbReference type="ChEBI" id="CHEBI:29985"/>
        <dbReference type="ChEBI" id="CHEBI:90779"/>
        <dbReference type="ChEBI" id="CHEBI:143103"/>
        <dbReference type="EC" id="3.4.19.13"/>
    </reaction>
</comment>
<keyword evidence="6" id="KW-0865">Zymogen</keyword>
<dbReference type="Gene3D" id="1.10.246.130">
    <property type="match status" value="1"/>
</dbReference>
<sequence length="537" mass="58968">MKHRGIVMSRKGMVASAHPLISSTGIDILKKGGNAMDAAVAMANTSGVVLPDMCGLGGDVFLLYYDAASKKISALNGSGAAPEQATIDYFKRHGMNHIPNDGILSAAVPGEVDACLLALEKFGTMRFADLCQDAIDLAENGCPVSEKVARHLHTDYDKILRFEGLRKRFLKNDNEPLAAGELYYNPEYAHSLRIIAEQGRAAFYEGELAEKLVKHSEKHGGLFKLEDLKAMKSEILEPISVPYRNYRVFQTPPVSQGIIHLEEMNILNQFDFSKLEPESAEAIHLMVEAKKLAFNDRVRYFGDPSFVNNPIDMILSEEYAKKQASAIRMDRSLPIIDEIPFNEKGHTTSFVVVDSQGNAVSFIHSISASWGSGEEIEGCGILLNNRLGSGFNLTEGHPNCLHPHKKTMHTLVTYMVTDNQGNLRWVGNTPGGDNQPQWNMQTLCNVIDFGMDVQSALETAKWADAQSSNPCGSITNVLKIEKQIGEEKLKQLQAMGHELKVIEPYECSGASQLIEIKENGVLFGGSDPRADGCAMPL</sequence>
<dbReference type="InterPro" id="IPR052896">
    <property type="entry name" value="GGT-like_enzyme"/>
</dbReference>
<dbReference type="Pfam" id="PF01019">
    <property type="entry name" value="G_glu_transpept"/>
    <property type="match status" value="1"/>
</dbReference>
<keyword evidence="6" id="KW-0317">Glutathione biosynthesis</keyword>
<dbReference type="RefSeq" id="WP_022937344.1">
    <property type="nucleotide sequence ID" value="NZ_CABKRQ010000002.1"/>
</dbReference>
<reference evidence="7 8" key="1">
    <citation type="submission" date="2018-05" db="EMBL/GenBank/DDBJ databases">
        <title>Genomic Encyclopedia of Type Strains, Phase IV (KMG-IV): sequencing the most valuable type-strain genomes for metagenomic binning, comparative biology and taxonomic classification.</title>
        <authorList>
            <person name="Goeker M."/>
        </authorList>
    </citation>
    <scope>NUCLEOTIDE SEQUENCE [LARGE SCALE GENOMIC DNA]</scope>
    <source>
        <strain evidence="7 8">JC118</strain>
    </source>
</reference>
<dbReference type="Proteomes" id="UP000247612">
    <property type="component" value="Unassembled WGS sequence"/>
</dbReference>
<dbReference type="InterPro" id="IPR043138">
    <property type="entry name" value="GGT_lsub"/>
</dbReference>
<dbReference type="OrthoDB" id="9781342at2"/>
<evidence type="ECO:0000256" key="3">
    <source>
        <dbReference type="ARBA" id="ARBA00047417"/>
    </source>
</evidence>
<evidence type="ECO:0000256" key="2">
    <source>
        <dbReference type="ARBA" id="ARBA00001089"/>
    </source>
</evidence>
<dbReference type="UniPathway" id="UPA00204"/>
<dbReference type="InterPro" id="IPR000101">
    <property type="entry name" value="GGT_peptidase"/>
</dbReference>
<comment type="catalytic activity">
    <reaction evidence="2 6">
        <text>glutathione + H2O = L-cysteinylglycine + L-glutamate</text>
        <dbReference type="Rhea" id="RHEA:28807"/>
        <dbReference type="ChEBI" id="CHEBI:15377"/>
        <dbReference type="ChEBI" id="CHEBI:29985"/>
        <dbReference type="ChEBI" id="CHEBI:57925"/>
        <dbReference type="ChEBI" id="CHEBI:61694"/>
        <dbReference type="EC" id="3.4.19.13"/>
    </reaction>
</comment>
<dbReference type="AlphaFoldDB" id="A0A318KKC8"/>
<dbReference type="GO" id="GO:0006751">
    <property type="term" value="P:glutathione catabolic process"/>
    <property type="evidence" value="ECO:0007669"/>
    <property type="project" value="UniProtKB-UniRule"/>
</dbReference>
<keyword evidence="6" id="KW-0012">Acyltransferase</keyword>
<dbReference type="InterPro" id="IPR043137">
    <property type="entry name" value="GGT_ssub_C"/>
</dbReference>
<accession>A0A318KKC8</accession>
<organism evidence="7 8">
    <name type="scientific">Dielma fastidiosa</name>
    <dbReference type="NCBI Taxonomy" id="1034346"/>
    <lineage>
        <taxon>Bacteria</taxon>
        <taxon>Bacillati</taxon>
        <taxon>Bacillota</taxon>
        <taxon>Erysipelotrichia</taxon>
        <taxon>Erysipelotrichales</taxon>
        <taxon>Erysipelotrichaceae</taxon>
        <taxon>Dielma</taxon>
    </lineage>
</organism>
<dbReference type="InterPro" id="IPR029055">
    <property type="entry name" value="Ntn_hydrolases_N"/>
</dbReference>
<dbReference type="GO" id="GO:0036374">
    <property type="term" value="F:glutathione hydrolase activity"/>
    <property type="evidence" value="ECO:0007669"/>
    <property type="project" value="UniProtKB-UniRule"/>
</dbReference>
<feature type="active site" description="Nucleophile" evidence="4">
    <location>
        <position position="347"/>
    </location>
</feature>
<protein>
    <recommendedName>
        <fullName evidence="6">Glutathione hydrolase proenzyme</fullName>
        <ecNumber evidence="6">2.3.2.2</ecNumber>
        <ecNumber evidence="6">3.4.19.13</ecNumber>
    </recommendedName>
    <component>
        <recommendedName>
            <fullName evidence="6">Glutathione hydrolase large chain</fullName>
        </recommendedName>
    </component>
    <component>
        <recommendedName>
            <fullName evidence="6">Glutathione hydrolase small chain</fullName>
        </recommendedName>
    </component>
</protein>
<comment type="caution">
    <text evidence="7">The sequence shown here is derived from an EMBL/GenBank/DDBJ whole genome shotgun (WGS) entry which is preliminary data.</text>
</comment>
<feature type="binding site" evidence="5">
    <location>
        <position position="432"/>
    </location>
    <ligand>
        <name>L-glutamate</name>
        <dbReference type="ChEBI" id="CHEBI:29985"/>
    </ligand>
</feature>
<comment type="pathway">
    <text evidence="6">Sulfur metabolism; glutathione metabolism.</text>
</comment>
<comment type="PTM">
    <text evidence="6">Cleaved by autocatalysis into a large and a small subunit.</text>
</comment>
<proteinExistence type="inferred from homology"/>
<evidence type="ECO:0000256" key="5">
    <source>
        <dbReference type="PIRSR" id="PIRSR600101-2"/>
    </source>
</evidence>
<comment type="catalytic activity">
    <reaction evidence="3 6">
        <text>an N-terminal (5-L-glutamyl)-[peptide] + an alpha-amino acid = 5-L-glutamyl amino acid + an N-terminal L-alpha-aminoacyl-[peptide]</text>
        <dbReference type="Rhea" id="RHEA:23904"/>
        <dbReference type="Rhea" id="RHEA-COMP:9780"/>
        <dbReference type="Rhea" id="RHEA-COMP:9795"/>
        <dbReference type="ChEBI" id="CHEBI:77644"/>
        <dbReference type="ChEBI" id="CHEBI:78597"/>
        <dbReference type="ChEBI" id="CHEBI:78599"/>
        <dbReference type="ChEBI" id="CHEBI:78608"/>
        <dbReference type="EC" id="2.3.2.2"/>
    </reaction>
</comment>
<dbReference type="PANTHER" id="PTHR43881:SF1">
    <property type="entry name" value="GAMMA-GLUTAMYLTRANSPEPTIDASE (AFU_ORTHOLOGUE AFUA_4G13580)"/>
    <property type="match status" value="1"/>
</dbReference>
<dbReference type="EC" id="2.3.2.2" evidence="6"/>
<evidence type="ECO:0000256" key="4">
    <source>
        <dbReference type="PIRSR" id="PIRSR600101-1"/>
    </source>
</evidence>
<dbReference type="EC" id="3.4.19.13" evidence="6"/>
<dbReference type="PRINTS" id="PR01210">
    <property type="entry name" value="GGTRANSPTASE"/>
</dbReference>
<gene>
    <name evidence="7" type="ORF">DES51_11728</name>
</gene>
<dbReference type="EMBL" id="QJKH01000017">
    <property type="protein sequence ID" value="PXX75844.1"/>
    <property type="molecule type" value="Genomic_DNA"/>
</dbReference>
<keyword evidence="6 7" id="KW-0378">Hydrolase</keyword>
<evidence type="ECO:0000313" key="7">
    <source>
        <dbReference type="EMBL" id="PXX75844.1"/>
    </source>
</evidence>
<dbReference type="PANTHER" id="PTHR43881">
    <property type="entry name" value="GAMMA-GLUTAMYLTRANSPEPTIDASE (AFU_ORTHOLOGUE AFUA_4G13580)"/>
    <property type="match status" value="1"/>
</dbReference>
<name>A0A318KKC8_9FIRM</name>
<evidence type="ECO:0000256" key="1">
    <source>
        <dbReference type="ARBA" id="ARBA00001049"/>
    </source>
</evidence>
<dbReference type="GO" id="GO:0006750">
    <property type="term" value="P:glutathione biosynthetic process"/>
    <property type="evidence" value="ECO:0007669"/>
    <property type="project" value="UniProtKB-KW"/>
</dbReference>
<comment type="subunit">
    <text evidence="6">This enzyme consists of two polypeptide chains, which are synthesized in precursor form from a single polypeptide.</text>
</comment>
<evidence type="ECO:0000313" key="8">
    <source>
        <dbReference type="Proteomes" id="UP000247612"/>
    </source>
</evidence>
<dbReference type="Gene3D" id="3.60.20.40">
    <property type="match status" value="1"/>
</dbReference>
<evidence type="ECO:0000256" key="6">
    <source>
        <dbReference type="RuleBase" id="RU368036"/>
    </source>
</evidence>
<comment type="similarity">
    <text evidence="6">Belongs to the gamma-glutamyltransferase family.</text>
</comment>